<reference evidence="2 3" key="1">
    <citation type="submission" date="2019-03" db="EMBL/GenBank/DDBJ databases">
        <title>Genomic Encyclopedia of Type Strains, Phase IV (KMG-IV): sequencing the most valuable type-strain genomes for metagenomic binning, comparative biology and taxonomic classification.</title>
        <authorList>
            <person name="Goeker M."/>
        </authorList>
    </citation>
    <scope>NUCLEOTIDE SEQUENCE [LARGE SCALE GENOMIC DNA]</scope>
    <source>
        <strain evidence="2 3">DSM 12121</strain>
    </source>
</reference>
<keyword evidence="3" id="KW-1185">Reference proteome</keyword>
<comment type="caution">
    <text evidence="2">The sequence shown here is derived from an EMBL/GenBank/DDBJ whole genome shotgun (WGS) entry which is preliminary data.</text>
</comment>
<evidence type="ECO:0000256" key="1">
    <source>
        <dbReference type="SAM" id="MobiDB-lite"/>
    </source>
</evidence>
<dbReference type="EMBL" id="SNVV01000003">
    <property type="protein sequence ID" value="TDN55729.1"/>
    <property type="molecule type" value="Genomic_DNA"/>
</dbReference>
<name>A0A4R6EE34_9RHOO</name>
<evidence type="ECO:0000313" key="3">
    <source>
        <dbReference type="Proteomes" id="UP000295129"/>
    </source>
</evidence>
<dbReference type="InterPro" id="IPR019660">
    <property type="entry name" value="Put_sensory_transdc_reg_YbjN"/>
</dbReference>
<dbReference type="RefSeq" id="WP_133588899.1">
    <property type="nucleotide sequence ID" value="NZ_SNVV01000003.1"/>
</dbReference>
<sequence length="175" mass="18668">MSGDQENAKSSEITAPVLAAVGPEQLGEAIKLAGCAVTPVEQNGVIRLHSASHGVGFQVLWGNRLAAGQYADFTFSCPLRIQGGSLPHGLLQEWHRSRRFARVSQHGEFIALEMDVFVAGGVTLDYLTVQAQLWTQMMGQFFIYLRNYKADAEAASTGGSEGATPAVEEEAASAA</sequence>
<protein>
    <submittedName>
        <fullName evidence="2">Putative sensory transduction regulator</fullName>
    </submittedName>
</protein>
<dbReference type="AlphaFoldDB" id="A0A4R6EE34"/>
<dbReference type="Proteomes" id="UP000295129">
    <property type="component" value="Unassembled WGS sequence"/>
</dbReference>
<feature type="region of interest" description="Disordered" evidence="1">
    <location>
        <begin position="156"/>
        <end position="175"/>
    </location>
</feature>
<dbReference type="Pfam" id="PF10722">
    <property type="entry name" value="YbjN"/>
    <property type="match status" value="1"/>
</dbReference>
<evidence type="ECO:0000313" key="2">
    <source>
        <dbReference type="EMBL" id="TDN55729.1"/>
    </source>
</evidence>
<proteinExistence type="predicted"/>
<organism evidence="2 3">
    <name type="scientific">Azoarcus indigens</name>
    <dbReference type="NCBI Taxonomy" id="29545"/>
    <lineage>
        <taxon>Bacteria</taxon>
        <taxon>Pseudomonadati</taxon>
        <taxon>Pseudomonadota</taxon>
        <taxon>Betaproteobacteria</taxon>
        <taxon>Rhodocyclales</taxon>
        <taxon>Zoogloeaceae</taxon>
        <taxon>Azoarcus</taxon>
    </lineage>
</organism>
<gene>
    <name evidence="2" type="ORF">C7389_10361</name>
</gene>
<dbReference type="OrthoDB" id="8719709at2"/>
<accession>A0A4R6EE34</accession>